<proteinExistence type="predicted"/>
<name>A0AAV1A8G7_VICFA</name>
<keyword evidence="2" id="KW-1185">Reference proteome</keyword>
<gene>
    <name evidence="1" type="ORF">VFH_III215120</name>
</gene>
<accession>A0AAV1A8G7</accession>
<protein>
    <submittedName>
        <fullName evidence="1">Uncharacterized protein</fullName>
    </submittedName>
</protein>
<feature type="non-terminal residue" evidence="1">
    <location>
        <position position="1"/>
    </location>
</feature>
<dbReference type="AlphaFoldDB" id="A0AAV1A8G7"/>
<organism evidence="1 2">
    <name type="scientific">Vicia faba</name>
    <name type="common">Broad bean</name>
    <name type="synonym">Faba vulgaris</name>
    <dbReference type="NCBI Taxonomy" id="3906"/>
    <lineage>
        <taxon>Eukaryota</taxon>
        <taxon>Viridiplantae</taxon>
        <taxon>Streptophyta</taxon>
        <taxon>Embryophyta</taxon>
        <taxon>Tracheophyta</taxon>
        <taxon>Spermatophyta</taxon>
        <taxon>Magnoliopsida</taxon>
        <taxon>eudicotyledons</taxon>
        <taxon>Gunneridae</taxon>
        <taxon>Pentapetalae</taxon>
        <taxon>rosids</taxon>
        <taxon>fabids</taxon>
        <taxon>Fabales</taxon>
        <taxon>Fabaceae</taxon>
        <taxon>Papilionoideae</taxon>
        <taxon>50 kb inversion clade</taxon>
        <taxon>NPAAA clade</taxon>
        <taxon>Hologalegina</taxon>
        <taxon>IRL clade</taxon>
        <taxon>Fabeae</taxon>
        <taxon>Vicia</taxon>
    </lineage>
</organism>
<evidence type="ECO:0000313" key="1">
    <source>
        <dbReference type="EMBL" id="CAI8606126.1"/>
    </source>
</evidence>
<evidence type="ECO:0000313" key="2">
    <source>
        <dbReference type="Proteomes" id="UP001157006"/>
    </source>
</evidence>
<reference evidence="1 2" key="1">
    <citation type="submission" date="2023-01" db="EMBL/GenBank/DDBJ databases">
        <authorList>
            <person name="Kreplak J."/>
        </authorList>
    </citation>
    <scope>NUCLEOTIDE SEQUENCE [LARGE SCALE GENOMIC DNA]</scope>
</reference>
<dbReference type="Proteomes" id="UP001157006">
    <property type="component" value="Chromosome 3"/>
</dbReference>
<sequence>KESLFFLNIAATHFLDLPPLRSPAAMALAFSSNNIMSPSNFGGGAQPSPPRLFSPLSLTSPLLRTKLRLRPHLFESVPLLFFDELQSTVVVILSHSSSRFLNKQHTPYANQGDRRLPTRYEFGDSSTVMPTTMGNLEVDSSPYSSFLIHLWRIQALDC</sequence>
<dbReference type="EMBL" id="OX451738">
    <property type="protein sequence ID" value="CAI8606126.1"/>
    <property type="molecule type" value="Genomic_DNA"/>
</dbReference>